<protein>
    <submittedName>
        <fullName evidence="2">Uncharacterized protein</fullName>
    </submittedName>
</protein>
<dbReference type="EMBL" id="KM198930">
    <property type="protein sequence ID" value="AIU44678.1"/>
    <property type="molecule type" value="Genomic_DNA"/>
</dbReference>
<keyword evidence="2" id="KW-0496">Mitochondrion</keyword>
<sequence length="180" mass="21818">MKLINKKKSFWYSKKLLENKFVIFLSYSNIDNKKEFLNKYSTITDVIMNENYTPSQILKNNNYKIYTYKNTIFKNQYLKKNLPLQNSIVGIIKYIVFSNENNLKEYLNVNKALIKNTVLKTYSRYIYLNSFYLENLNIDKKDIFKIIYLSIFFIIQLLYINYYLLLNFIISFNKTNILKK</sequence>
<geneLocation type="mitochondrion" evidence="2"/>
<proteinExistence type="predicted"/>
<keyword evidence="1" id="KW-0472">Membrane</keyword>
<keyword evidence="1" id="KW-1133">Transmembrane helix</keyword>
<name>A0A097PBN0_CYAPA</name>
<feature type="transmembrane region" description="Helical" evidence="1">
    <location>
        <begin position="146"/>
        <end position="170"/>
    </location>
</feature>
<reference evidence="2" key="2">
    <citation type="submission" date="2014-07" db="EMBL/GenBank/DDBJ databases">
        <authorList>
            <person name="David S.R."/>
            <person name="Jackson C.J."/>
            <person name="Adrian R.-P."/>
        </authorList>
    </citation>
    <scope>NUCLEOTIDE SEQUENCE</scope>
    <source>
        <strain evidence="2">NIES-763</strain>
    </source>
</reference>
<dbReference type="AlphaFoldDB" id="A0A097PBN0"/>
<reference evidence="2" key="1">
    <citation type="journal article" date="2014" name="Mol. Phylogenet. Evol.">
        <title>Nucleotide substitution analyses of the glaucophyte Cyanophora suggest an ancestrally lower mutation rate in plastid vs mitochondrial DNA for the Archaeplastida.</title>
        <authorList>
            <person name="Smith D.R."/>
            <person name="Jackson C.J."/>
            <person name="Reyes-Prieto A."/>
        </authorList>
    </citation>
    <scope>NUCLEOTIDE SEQUENCE</scope>
    <source>
        <strain evidence="2">NIES-763</strain>
    </source>
</reference>
<keyword evidence="1" id="KW-0812">Transmembrane</keyword>
<evidence type="ECO:0000256" key="1">
    <source>
        <dbReference type="SAM" id="Phobius"/>
    </source>
</evidence>
<gene>
    <name evidence="2" type="primary">orf181</name>
</gene>
<evidence type="ECO:0000313" key="2">
    <source>
        <dbReference type="EMBL" id="AIU44678.1"/>
    </source>
</evidence>
<accession>A0A097PBN0</accession>
<organism evidence="2">
    <name type="scientific">Cyanophora paradoxa</name>
    <dbReference type="NCBI Taxonomy" id="2762"/>
    <lineage>
        <taxon>Eukaryota</taxon>
        <taxon>Glaucocystophyceae</taxon>
        <taxon>Cyanophorales</taxon>
        <taxon>Cyanophoraceae</taxon>
        <taxon>Cyanophora</taxon>
    </lineage>
</organism>